<protein>
    <recommendedName>
        <fullName evidence="4">Condensation domain-containing protein</fullName>
    </recommendedName>
</protein>
<dbReference type="EMBL" id="BAAAVS010000060">
    <property type="protein sequence ID" value="GAA3049796.1"/>
    <property type="molecule type" value="Genomic_DNA"/>
</dbReference>
<gene>
    <name evidence="2" type="ORF">GCM10010528_31150</name>
</gene>
<comment type="caution">
    <text evidence="2">The sequence shown here is derived from an EMBL/GenBank/DDBJ whole genome shotgun (WGS) entry which is preliminary data.</text>
</comment>
<name>A0ABP6LL39_9ACTN</name>
<sequence length="431" mass="45775">MSTPLSENETFHLASNHSGTPGWIALTLDYARPVARAAVDRVMRTLIERHDMLRSHFAAVDGGFTRVGYSAARVVAREVRLSDAQSGPAFADGLMSQIAGVCNPLRPMPHYLAAVERPDSTTVILAFDHCYVDARALAVLGAETDELLAGRELGKAESGLAAMSRTIAHDAGVTPDDWRLRGWRDFLAAADWRVPEFPLDLGLPAGDTAPTHTQVRTLLPAEPAERLSSAVHQLGGRTYPAVLTCAGSAIARLGGPAELGVVIPVPVVKSSRAVAWLVGSAPLRVDCAGAGLASAVQVNTARLAAALPLAEIGLTPVYQAYGDRLRRARSDVFMMSYVDYTRLPGADAAATAAQISSEKQSDTAQWWFWRDHAGIHVRVRHPHTEQAGQVIARALEVTAALMRDLAGPPPNPSDPVAGRPGAGQVDADPQG</sequence>
<dbReference type="Proteomes" id="UP001501035">
    <property type="component" value="Unassembled WGS sequence"/>
</dbReference>
<feature type="region of interest" description="Disordered" evidence="1">
    <location>
        <begin position="404"/>
        <end position="431"/>
    </location>
</feature>
<dbReference type="Gene3D" id="3.30.559.30">
    <property type="entry name" value="Nonribosomal peptide synthetase, condensation domain"/>
    <property type="match status" value="1"/>
</dbReference>
<evidence type="ECO:0008006" key="4">
    <source>
        <dbReference type="Google" id="ProtNLM"/>
    </source>
</evidence>
<organism evidence="2 3">
    <name type="scientific">Gordonia defluvii</name>
    <dbReference type="NCBI Taxonomy" id="283718"/>
    <lineage>
        <taxon>Bacteria</taxon>
        <taxon>Bacillati</taxon>
        <taxon>Actinomycetota</taxon>
        <taxon>Actinomycetes</taxon>
        <taxon>Mycobacteriales</taxon>
        <taxon>Gordoniaceae</taxon>
        <taxon>Gordonia</taxon>
    </lineage>
</organism>
<evidence type="ECO:0000313" key="3">
    <source>
        <dbReference type="Proteomes" id="UP001501035"/>
    </source>
</evidence>
<evidence type="ECO:0000313" key="2">
    <source>
        <dbReference type="EMBL" id="GAA3049796.1"/>
    </source>
</evidence>
<evidence type="ECO:0000256" key="1">
    <source>
        <dbReference type="SAM" id="MobiDB-lite"/>
    </source>
</evidence>
<accession>A0ABP6LL39</accession>
<reference evidence="3" key="1">
    <citation type="journal article" date="2019" name="Int. J. Syst. Evol. Microbiol.">
        <title>The Global Catalogue of Microorganisms (GCM) 10K type strain sequencing project: providing services to taxonomists for standard genome sequencing and annotation.</title>
        <authorList>
            <consortium name="The Broad Institute Genomics Platform"/>
            <consortium name="The Broad Institute Genome Sequencing Center for Infectious Disease"/>
            <person name="Wu L."/>
            <person name="Ma J."/>
        </authorList>
    </citation>
    <scope>NUCLEOTIDE SEQUENCE [LARGE SCALE GENOMIC DNA]</scope>
    <source>
        <strain evidence="3">JCM 14234</strain>
    </source>
</reference>
<proteinExistence type="predicted"/>
<keyword evidence="3" id="KW-1185">Reference proteome</keyword>
<dbReference type="Gene3D" id="3.30.559.10">
    <property type="entry name" value="Chloramphenicol acetyltransferase-like domain"/>
    <property type="match status" value="1"/>
</dbReference>
<dbReference type="InterPro" id="IPR023213">
    <property type="entry name" value="CAT-like_dom_sf"/>
</dbReference>
<dbReference type="SUPFAM" id="SSF52777">
    <property type="entry name" value="CoA-dependent acyltransferases"/>
    <property type="match status" value="2"/>
</dbReference>